<gene>
    <name evidence="8" type="ORF">P5673_017412</name>
</gene>
<dbReference type="Pfam" id="PF00682">
    <property type="entry name" value="HMGL-like"/>
    <property type="match status" value="1"/>
</dbReference>
<comment type="pathway">
    <text evidence="1">Metabolic intermediate metabolism; (S)-3-hydroxy-3-methylglutaryl-CoA degradation; acetoacetate from (S)-3-hydroxy-3-methylglutaryl-CoA: step 1/1.</text>
</comment>
<evidence type="ECO:0000259" key="7">
    <source>
        <dbReference type="Pfam" id="PF00682"/>
    </source>
</evidence>
<dbReference type="Proteomes" id="UP001249851">
    <property type="component" value="Unassembled WGS sequence"/>
</dbReference>
<sequence>MIRKSLTNLTSKPVAQLVKKVKIVEVAPRDGLQNEKTIVPTETKIKLIDLLSETDGRPQTGYRRNKENSKRFMESGVKEVAIFGAASESFSKKNINCSISESLQRFEAVCEAAKKNCVRVAKNLLDMGCYEISLGDTIGIGTAGYSKIRLVSLKGGVHELGVRTVDASVSGLGGCPYAQGASGNVATEDVAYMLHGMGLETGLNQEKLLKAGDFICRALQRRTSSKVAQALSSNQ</sequence>
<dbReference type="PANTHER" id="PTHR42738">
    <property type="entry name" value="HYDROXYMETHYLGLUTARYL-COA LYASE"/>
    <property type="match status" value="1"/>
</dbReference>
<evidence type="ECO:0000256" key="6">
    <source>
        <dbReference type="ARBA" id="ARBA00049877"/>
    </source>
</evidence>
<keyword evidence="4" id="KW-0479">Metal-binding</keyword>
<proteinExistence type="inferred from homology"/>
<accession>A0AAD9QET4</accession>
<evidence type="ECO:0000256" key="2">
    <source>
        <dbReference type="ARBA" id="ARBA00009405"/>
    </source>
</evidence>
<dbReference type="GO" id="GO:0006552">
    <property type="term" value="P:L-leucine catabolic process"/>
    <property type="evidence" value="ECO:0007669"/>
    <property type="project" value="TreeGrafter"/>
</dbReference>
<evidence type="ECO:0000313" key="8">
    <source>
        <dbReference type="EMBL" id="KAK2559854.1"/>
    </source>
</evidence>
<dbReference type="GO" id="GO:0046872">
    <property type="term" value="F:metal ion binding"/>
    <property type="evidence" value="ECO:0007669"/>
    <property type="project" value="UniProtKB-KW"/>
</dbReference>
<dbReference type="AlphaFoldDB" id="A0AAD9QET4"/>
<dbReference type="GO" id="GO:0004419">
    <property type="term" value="F:hydroxymethylglutaryl-CoA lyase activity"/>
    <property type="evidence" value="ECO:0007669"/>
    <property type="project" value="UniProtKB-EC"/>
</dbReference>
<dbReference type="EC" id="4.1.3.4" evidence="3"/>
<feature type="domain" description="Pyruvate carboxyltransferase" evidence="7">
    <location>
        <begin position="160"/>
        <end position="215"/>
    </location>
</feature>
<dbReference type="InterPro" id="IPR000891">
    <property type="entry name" value="PYR_CT"/>
</dbReference>
<dbReference type="InterPro" id="IPR043594">
    <property type="entry name" value="HMGL"/>
</dbReference>
<evidence type="ECO:0000256" key="5">
    <source>
        <dbReference type="ARBA" id="ARBA00023239"/>
    </source>
</evidence>
<dbReference type="Gene3D" id="3.20.20.70">
    <property type="entry name" value="Aldolase class I"/>
    <property type="match status" value="3"/>
</dbReference>
<protein>
    <recommendedName>
        <fullName evidence="3">hydroxymethylglutaryl-CoA lyase</fullName>
        <ecNumber evidence="3">4.1.3.4</ecNumber>
    </recommendedName>
</protein>
<evidence type="ECO:0000256" key="4">
    <source>
        <dbReference type="ARBA" id="ARBA00022723"/>
    </source>
</evidence>
<reference evidence="8" key="1">
    <citation type="journal article" date="2023" name="G3 (Bethesda)">
        <title>Whole genome assembly and annotation of the endangered Caribbean coral Acropora cervicornis.</title>
        <authorList>
            <person name="Selwyn J.D."/>
            <person name="Vollmer S.V."/>
        </authorList>
    </citation>
    <scope>NUCLEOTIDE SEQUENCE</scope>
    <source>
        <strain evidence="8">K2</strain>
    </source>
</reference>
<evidence type="ECO:0000256" key="3">
    <source>
        <dbReference type="ARBA" id="ARBA00012910"/>
    </source>
</evidence>
<dbReference type="InterPro" id="IPR013785">
    <property type="entry name" value="Aldolase_TIM"/>
</dbReference>
<dbReference type="SUPFAM" id="SSF51569">
    <property type="entry name" value="Aldolase"/>
    <property type="match status" value="1"/>
</dbReference>
<comment type="catalytic activity">
    <reaction evidence="6">
        <text>(3S)-3-hydroxy-3-methylglutaryl-CoA = acetoacetate + acetyl-CoA</text>
        <dbReference type="Rhea" id="RHEA:24404"/>
        <dbReference type="ChEBI" id="CHEBI:13705"/>
        <dbReference type="ChEBI" id="CHEBI:43074"/>
        <dbReference type="ChEBI" id="CHEBI:57288"/>
        <dbReference type="EC" id="4.1.3.4"/>
    </reaction>
</comment>
<evidence type="ECO:0000256" key="1">
    <source>
        <dbReference type="ARBA" id="ARBA00005143"/>
    </source>
</evidence>
<evidence type="ECO:0000313" key="9">
    <source>
        <dbReference type="Proteomes" id="UP001249851"/>
    </source>
</evidence>
<keyword evidence="9" id="KW-1185">Reference proteome</keyword>
<dbReference type="GO" id="GO:0046951">
    <property type="term" value="P:ketone body biosynthetic process"/>
    <property type="evidence" value="ECO:0007669"/>
    <property type="project" value="TreeGrafter"/>
</dbReference>
<comment type="caution">
    <text evidence="8">The sequence shown here is derived from an EMBL/GenBank/DDBJ whole genome shotgun (WGS) entry which is preliminary data.</text>
</comment>
<keyword evidence="5 8" id="KW-0456">Lyase</keyword>
<reference evidence="8" key="2">
    <citation type="journal article" date="2023" name="Science">
        <title>Genomic signatures of disease resistance in endangered staghorn corals.</title>
        <authorList>
            <person name="Vollmer S.V."/>
            <person name="Selwyn J.D."/>
            <person name="Despard B.A."/>
            <person name="Roesel C.L."/>
        </authorList>
    </citation>
    <scope>NUCLEOTIDE SEQUENCE</scope>
    <source>
        <strain evidence="8">K2</strain>
    </source>
</reference>
<dbReference type="EMBL" id="JARQWQ010000038">
    <property type="protein sequence ID" value="KAK2559854.1"/>
    <property type="molecule type" value="Genomic_DNA"/>
</dbReference>
<organism evidence="8 9">
    <name type="scientific">Acropora cervicornis</name>
    <name type="common">Staghorn coral</name>
    <dbReference type="NCBI Taxonomy" id="6130"/>
    <lineage>
        <taxon>Eukaryota</taxon>
        <taxon>Metazoa</taxon>
        <taxon>Cnidaria</taxon>
        <taxon>Anthozoa</taxon>
        <taxon>Hexacorallia</taxon>
        <taxon>Scleractinia</taxon>
        <taxon>Astrocoeniina</taxon>
        <taxon>Acroporidae</taxon>
        <taxon>Acropora</taxon>
    </lineage>
</organism>
<comment type="similarity">
    <text evidence="2">Belongs to the HMG-CoA lyase family.</text>
</comment>
<name>A0AAD9QET4_ACRCE</name>
<dbReference type="PANTHER" id="PTHR42738:SF7">
    <property type="entry name" value="HYDROXYMETHYLGLUTARYL-COA LYASE"/>
    <property type="match status" value="1"/>
</dbReference>